<evidence type="ECO:0000259" key="3">
    <source>
        <dbReference type="Pfam" id="PF25085"/>
    </source>
</evidence>
<dbReference type="OrthoDB" id="188749at2759"/>
<evidence type="ECO:0000313" key="5">
    <source>
        <dbReference type="WBParaSite" id="HCON_00015050-00001"/>
    </source>
</evidence>
<sequence length="533" mass="61723">MDYLLDKYVFDFLPFAVAPETRKSIGQRALTVVQWADWFCKYESPLKILQNNPYFLFADALFVFLCFLTFMHAYRHGARHMYVWIAFTIHAFNLELLSLSVPDLNLSWHAQGVLSFFGMRVPLYALFGIHQMFGYTAYVLVSRMRLPWIAEGPAVGLSSAMLLIPYRVLGTKLVWWTWHDTDPTIKDRMFWVPWSLLYFYAACMCSFVWIIHLSRHLLLEREYDWMKFPRELLCSVLAGTLSFWLGTVQFSLFYYPLHDFFAIHTEITTVLFFSLYAAIVFVADRNNFGADARTGSLTRFWFDELSCAICLEYIFLMVLVVISDPLNIVSEGIHQAIGPCKQMEEVNSPAGLVLQREKYLCATRYDEKYFDFHCVPNGAPKQQDDGSGKLLPLEYYPLCGTDFENRAEYIVVIWGCCILFGFFFYQMAACSGSTPVDPVKIRRRVLRQYKPLSRDRSAENAPTSSNYDDRAYQRESFLNSEHDAFKKPTVSTKVRAAKNRMRSSSVKASKKVVQRKKNAPETAHLLRSVSHNL</sequence>
<accession>A0A7I4XX25</accession>
<feature type="transmembrane region" description="Helical" evidence="2">
    <location>
        <begin position="121"/>
        <end position="141"/>
    </location>
</feature>
<evidence type="ECO:0000256" key="1">
    <source>
        <dbReference type="SAM" id="MobiDB-lite"/>
    </source>
</evidence>
<feature type="transmembrane region" description="Helical" evidence="2">
    <location>
        <begin position="148"/>
        <end position="169"/>
    </location>
</feature>
<dbReference type="Pfam" id="PF25085">
    <property type="entry name" value="DUF7802"/>
    <property type="match status" value="1"/>
</dbReference>
<name>A0A7I4XX25_HAECO</name>
<organism evidence="4 5">
    <name type="scientific">Haemonchus contortus</name>
    <name type="common">Barber pole worm</name>
    <dbReference type="NCBI Taxonomy" id="6289"/>
    <lineage>
        <taxon>Eukaryota</taxon>
        <taxon>Metazoa</taxon>
        <taxon>Ecdysozoa</taxon>
        <taxon>Nematoda</taxon>
        <taxon>Chromadorea</taxon>
        <taxon>Rhabditida</taxon>
        <taxon>Rhabditina</taxon>
        <taxon>Rhabditomorpha</taxon>
        <taxon>Strongyloidea</taxon>
        <taxon>Trichostrongylidae</taxon>
        <taxon>Haemonchus</taxon>
    </lineage>
</organism>
<dbReference type="InterPro" id="IPR056704">
    <property type="entry name" value="DUF7802"/>
</dbReference>
<feature type="transmembrane region" description="Helical" evidence="2">
    <location>
        <begin position="81"/>
        <end position="101"/>
    </location>
</feature>
<feature type="transmembrane region" description="Helical" evidence="2">
    <location>
        <begin position="261"/>
        <end position="283"/>
    </location>
</feature>
<dbReference type="Proteomes" id="UP000025227">
    <property type="component" value="Unplaced"/>
</dbReference>
<evidence type="ECO:0000313" key="4">
    <source>
        <dbReference type="Proteomes" id="UP000025227"/>
    </source>
</evidence>
<dbReference type="PANTHER" id="PTHR35982:SF1">
    <property type="entry name" value="SPIROCYCLASE, AVEC FAMILY"/>
    <property type="match status" value="1"/>
</dbReference>
<feature type="transmembrane region" description="Helical" evidence="2">
    <location>
        <begin position="54"/>
        <end position="74"/>
    </location>
</feature>
<feature type="transmembrane region" description="Helical" evidence="2">
    <location>
        <begin position="189"/>
        <end position="211"/>
    </location>
</feature>
<keyword evidence="2" id="KW-0472">Membrane</keyword>
<reference evidence="5" key="1">
    <citation type="submission" date="2020-12" db="UniProtKB">
        <authorList>
            <consortium name="WormBaseParasite"/>
        </authorList>
    </citation>
    <scope>IDENTIFICATION</scope>
    <source>
        <strain evidence="5">MHco3</strain>
    </source>
</reference>
<feature type="compositionally biased region" description="Basic residues" evidence="1">
    <location>
        <begin position="508"/>
        <end position="517"/>
    </location>
</feature>
<feature type="domain" description="DUF7802" evidence="3">
    <location>
        <begin position="1"/>
        <end position="429"/>
    </location>
</feature>
<keyword evidence="4" id="KW-1185">Reference proteome</keyword>
<dbReference type="AlphaFoldDB" id="A0A7I4XX25"/>
<feature type="transmembrane region" description="Helical" evidence="2">
    <location>
        <begin position="407"/>
        <end position="425"/>
    </location>
</feature>
<feature type="region of interest" description="Disordered" evidence="1">
    <location>
        <begin position="496"/>
        <end position="533"/>
    </location>
</feature>
<keyword evidence="2" id="KW-0812">Transmembrane</keyword>
<dbReference type="PANTHER" id="PTHR35982">
    <property type="entry name" value="AGAP005361-PA"/>
    <property type="match status" value="1"/>
</dbReference>
<proteinExistence type="predicted"/>
<protein>
    <submittedName>
        <fullName evidence="5">Lipase_3 domain-containing protein</fullName>
    </submittedName>
</protein>
<feature type="transmembrane region" description="Helical" evidence="2">
    <location>
        <begin position="232"/>
        <end position="255"/>
    </location>
</feature>
<keyword evidence="2" id="KW-1133">Transmembrane helix</keyword>
<evidence type="ECO:0000256" key="2">
    <source>
        <dbReference type="SAM" id="Phobius"/>
    </source>
</evidence>
<dbReference type="WBParaSite" id="HCON_00015050-00001">
    <property type="protein sequence ID" value="HCON_00015050-00001"/>
    <property type="gene ID" value="HCON_00015050"/>
</dbReference>
<dbReference type="OMA" id="HASFACS"/>